<sequence length="128" mass="13411">MLAPAPESIPFGTKYVALTSNPTLLGSYAPGLPGTPPPQVDNGIFMAVPLSLGSAHAELWCEGGKVYIRDMDSAFGTFINDRRISGAAVLHSGDSLRLGSPIARNSNTPCDISDDQLKAVIARVSLSK</sequence>
<keyword evidence="3" id="KW-1185">Reference proteome</keyword>
<evidence type="ECO:0000313" key="2">
    <source>
        <dbReference type="EMBL" id="KIY48713.1"/>
    </source>
</evidence>
<organism evidence="2 3">
    <name type="scientific">Fistulina hepatica ATCC 64428</name>
    <dbReference type="NCBI Taxonomy" id="1128425"/>
    <lineage>
        <taxon>Eukaryota</taxon>
        <taxon>Fungi</taxon>
        <taxon>Dikarya</taxon>
        <taxon>Basidiomycota</taxon>
        <taxon>Agaricomycotina</taxon>
        <taxon>Agaricomycetes</taxon>
        <taxon>Agaricomycetidae</taxon>
        <taxon>Agaricales</taxon>
        <taxon>Fistulinaceae</taxon>
        <taxon>Fistulina</taxon>
    </lineage>
</organism>
<dbReference type="PROSITE" id="PS50006">
    <property type="entry name" value="FHA_DOMAIN"/>
    <property type="match status" value="1"/>
</dbReference>
<reference evidence="2 3" key="1">
    <citation type="journal article" date="2015" name="Fungal Genet. Biol.">
        <title>Evolution of novel wood decay mechanisms in Agaricales revealed by the genome sequences of Fistulina hepatica and Cylindrobasidium torrendii.</title>
        <authorList>
            <person name="Floudas D."/>
            <person name="Held B.W."/>
            <person name="Riley R."/>
            <person name="Nagy L.G."/>
            <person name="Koehler G."/>
            <person name="Ransdell A.S."/>
            <person name="Younus H."/>
            <person name="Chow J."/>
            <person name="Chiniquy J."/>
            <person name="Lipzen A."/>
            <person name="Tritt A."/>
            <person name="Sun H."/>
            <person name="Haridas S."/>
            <person name="LaButti K."/>
            <person name="Ohm R.A."/>
            <person name="Kues U."/>
            <person name="Blanchette R.A."/>
            <person name="Grigoriev I.V."/>
            <person name="Minto R.E."/>
            <person name="Hibbett D.S."/>
        </authorList>
    </citation>
    <scope>NUCLEOTIDE SEQUENCE [LARGE SCALE GENOMIC DNA]</scope>
    <source>
        <strain evidence="2 3">ATCC 64428</strain>
    </source>
</reference>
<dbReference type="Proteomes" id="UP000054144">
    <property type="component" value="Unassembled WGS sequence"/>
</dbReference>
<evidence type="ECO:0000259" key="1">
    <source>
        <dbReference type="PROSITE" id="PS50006"/>
    </source>
</evidence>
<gene>
    <name evidence="2" type="ORF">FISHEDRAFT_73366</name>
</gene>
<feature type="domain" description="FHA" evidence="1">
    <location>
        <begin position="23"/>
        <end position="84"/>
    </location>
</feature>
<dbReference type="SUPFAM" id="SSF49879">
    <property type="entry name" value="SMAD/FHA domain"/>
    <property type="match status" value="1"/>
</dbReference>
<dbReference type="InterPro" id="IPR008984">
    <property type="entry name" value="SMAD_FHA_dom_sf"/>
</dbReference>
<proteinExistence type="predicted"/>
<dbReference type="OrthoDB" id="687730at2759"/>
<protein>
    <recommendedName>
        <fullName evidence="1">FHA domain-containing protein</fullName>
    </recommendedName>
</protein>
<dbReference type="InterPro" id="IPR000253">
    <property type="entry name" value="FHA_dom"/>
</dbReference>
<accession>A0A0D7ACX4</accession>
<dbReference type="Pfam" id="PF00498">
    <property type="entry name" value="FHA"/>
    <property type="match status" value="1"/>
</dbReference>
<dbReference type="EMBL" id="KN881821">
    <property type="protein sequence ID" value="KIY48713.1"/>
    <property type="molecule type" value="Genomic_DNA"/>
</dbReference>
<dbReference type="Gene3D" id="2.60.200.20">
    <property type="match status" value="1"/>
</dbReference>
<name>A0A0D7ACX4_9AGAR</name>
<evidence type="ECO:0000313" key="3">
    <source>
        <dbReference type="Proteomes" id="UP000054144"/>
    </source>
</evidence>
<dbReference type="AlphaFoldDB" id="A0A0D7ACX4"/>